<evidence type="ECO:0000313" key="9">
    <source>
        <dbReference type="Proteomes" id="UP001432046"/>
    </source>
</evidence>
<accession>A0ABZ2P5W7</accession>
<comment type="domain">
    <text evidence="5">Consists of three domains, a large central CORE domain and two small peripheral domains, NMPbind and LID, which undergo movements during catalysis. The LID domain closes over the site of phosphoryl transfer upon ATP binding. Assembling and dissambling the active center during each catalytic cycle provides an effective means to prevent ATP hydrolysis.</text>
</comment>
<dbReference type="RefSeq" id="WP_338821794.1">
    <property type="nucleotide sequence ID" value="NZ_CP147708.1"/>
</dbReference>
<dbReference type="InterPro" id="IPR033690">
    <property type="entry name" value="Adenylat_kinase_CS"/>
</dbReference>
<comment type="caution">
    <text evidence="5">Lacks conserved residue(s) required for the propagation of feature annotation.</text>
</comment>
<feature type="binding site" evidence="5">
    <location>
        <begin position="57"/>
        <end position="59"/>
    </location>
    <ligand>
        <name>AMP</name>
        <dbReference type="ChEBI" id="CHEBI:456215"/>
    </ligand>
</feature>
<dbReference type="Pfam" id="PF00406">
    <property type="entry name" value="ADK"/>
    <property type="match status" value="1"/>
</dbReference>
<feature type="region of interest" description="NMP" evidence="5">
    <location>
        <begin position="30"/>
        <end position="59"/>
    </location>
</feature>
<feature type="binding site" evidence="5">
    <location>
        <begin position="85"/>
        <end position="88"/>
    </location>
    <ligand>
        <name>AMP</name>
        <dbReference type="ChEBI" id="CHEBI:456215"/>
    </ligand>
</feature>
<dbReference type="HAMAP" id="MF_00235">
    <property type="entry name" value="Adenylate_kinase_Adk"/>
    <property type="match status" value="1"/>
</dbReference>
<dbReference type="NCBIfam" id="NF011104">
    <property type="entry name" value="PRK14531.1"/>
    <property type="match status" value="1"/>
</dbReference>
<dbReference type="NCBIfam" id="NF011105">
    <property type="entry name" value="PRK14532.1"/>
    <property type="match status" value="1"/>
</dbReference>
<sequence length="192" mass="20369">MRLVLLGPPGAGKGTQAFRLSQILAIPQLSTGDMLRSAASAGTTVGMKAADIMKRGELVPDDLVARVIIERIAQPDAARGVILDGFPRTVSQAEILDGLLVADGHELNCVLELKVNEAKLLDRILGRAIQARASGEAVRADDNEEALSVRLTAYTNQTSPLTHYYSAKGLLRSVDASQPIDCVTAALIEAIE</sequence>
<comment type="subcellular location">
    <subcellularLocation>
        <location evidence="5 7">Cytoplasm</location>
    </subcellularLocation>
</comment>
<feature type="binding site" evidence="5">
    <location>
        <position position="139"/>
    </location>
    <ligand>
        <name>AMP</name>
        <dbReference type="ChEBI" id="CHEBI:456215"/>
    </ligand>
</feature>
<keyword evidence="3 5" id="KW-0547">Nucleotide-binding</keyword>
<name>A0ABZ2P5W7_9BRAD</name>
<dbReference type="PANTHER" id="PTHR23359">
    <property type="entry name" value="NUCLEOTIDE KINASE"/>
    <property type="match status" value="1"/>
</dbReference>
<gene>
    <name evidence="5" type="primary">adk</name>
    <name evidence="8" type="ORF">WDK88_14080</name>
</gene>
<feature type="binding site" evidence="5">
    <location>
        <position position="127"/>
    </location>
    <ligand>
        <name>ATP</name>
        <dbReference type="ChEBI" id="CHEBI:30616"/>
    </ligand>
</feature>
<dbReference type="InterPro" id="IPR000850">
    <property type="entry name" value="Adenylat/UMP-CMP_kin"/>
</dbReference>
<dbReference type="EMBL" id="CP147711">
    <property type="protein sequence ID" value="WXC82621.1"/>
    <property type="molecule type" value="Genomic_DNA"/>
</dbReference>
<protein>
    <recommendedName>
        <fullName evidence="5 7">Adenylate kinase</fullName>
        <shortName evidence="5">AK</shortName>
        <ecNumber evidence="5 7">2.7.4.3</ecNumber>
    </recommendedName>
    <alternativeName>
        <fullName evidence="5">ATP-AMP transphosphorylase</fullName>
    </alternativeName>
    <alternativeName>
        <fullName evidence="5">ATP:AMP phosphotransferase</fullName>
    </alternativeName>
    <alternativeName>
        <fullName evidence="5">Adenylate monophosphate kinase</fullName>
    </alternativeName>
</protein>
<feature type="binding site" evidence="5">
    <location>
        <begin position="10"/>
        <end position="15"/>
    </location>
    <ligand>
        <name>ATP</name>
        <dbReference type="ChEBI" id="CHEBI:30616"/>
    </ligand>
</feature>
<evidence type="ECO:0000256" key="1">
    <source>
        <dbReference type="ARBA" id="ARBA00022679"/>
    </source>
</evidence>
<reference evidence="8" key="2">
    <citation type="submission" date="2024-03" db="EMBL/GenBank/DDBJ databases">
        <authorList>
            <person name="Bromfield E.S.P."/>
            <person name="Cloutier S."/>
        </authorList>
    </citation>
    <scope>NUCLEOTIDE SEQUENCE</scope>
    <source>
        <strain evidence="8">5S5</strain>
    </source>
</reference>
<comment type="subunit">
    <text evidence="5 7">Monomer.</text>
</comment>
<keyword evidence="4 5" id="KW-0418">Kinase</keyword>
<comment type="catalytic activity">
    <reaction evidence="5 7">
        <text>AMP + ATP = 2 ADP</text>
        <dbReference type="Rhea" id="RHEA:12973"/>
        <dbReference type="ChEBI" id="CHEBI:30616"/>
        <dbReference type="ChEBI" id="CHEBI:456215"/>
        <dbReference type="ChEBI" id="CHEBI:456216"/>
        <dbReference type="EC" id="2.7.4.3"/>
    </reaction>
</comment>
<dbReference type="InterPro" id="IPR027417">
    <property type="entry name" value="P-loop_NTPase"/>
</dbReference>
<evidence type="ECO:0000256" key="7">
    <source>
        <dbReference type="RuleBase" id="RU003331"/>
    </source>
</evidence>
<proteinExistence type="inferred from homology"/>
<comment type="function">
    <text evidence="5">Catalyzes the reversible transfer of the terminal phosphate group between ATP and AMP. Plays an important role in cellular energy homeostasis and in adenine nucleotide metabolism.</text>
</comment>
<keyword evidence="9" id="KW-1185">Reference proteome</keyword>
<evidence type="ECO:0000256" key="4">
    <source>
        <dbReference type="ARBA" id="ARBA00022777"/>
    </source>
</evidence>
<evidence type="ECO:0000256" key="6">
    <source>
        <dbReference type="RuleBase" id="RU003330"/>
    </source>
</evidence>
<evidence type="ECO:0000256" key="5">
    <source>
        <dbReference type="HAMAP-Rule" id="MF_00235"/>
    </source>
</evidence>
<keyword evidence="5" id="KW-0963">Cytoplasm</keyword>
<evidence type="ECO:0000256" key="2">
    <source>
        <dbReference type="ARBA" id="ARBA00022727"/>
    </source>
</evidence>
<evidence type="ECO:0000313" key="8">
    <source>
        <dbReference type="EMBL" id="WXC82621.1"/>
    </source>
</evidence>
<feature type="binding site" evidence="5">
    <location>
        <position position="92"/>
    </location>
    <ligand>
        <name>AMP</name>
        <dbReference type="ChEBI" id="CHEBI:456215"/>
    </ligand>
</feature>
<feature type="binding site" evidence="5">
    <location>
        <position position="31"/>
    </location>
    <ligand>
        <name>AMP</name>
        <dbReference type="ChEBI" id="CHEBI:456215"/>
    </ligand>
</feature>
<dbReference type="CDD" id="cd01428">
    <property type="entry name" value="ADK"/>
    <property type="match status" value="1"/>
</dbReference>
<dbReference type="NCBIfam" id="NF011100">
    <property type="entry name" value="PRK14527.1"/>
    <property type="match status" value="1"/>
</dbReference>
<comment type="pathway">
    <text evidence="5">Purine metabolism; AMP biosynthesis via salvage pathway; AMP from ADP: step 1/1.</text>
</comment>
<keyword evidence="2 5" id="KW-0545">Nucleotide biosynthesis</keyword>
<feature type="binding site" evidence="5">
    <location>
        <position position="36"/>
    </location>
    <ligand>
        <name>AMP</name>
        <dbReference type="ChEBI" id="CHEBI:456215"/>
    </ligand>
</feature>
<dbReference type="PROSITE" id="PS00113">
    <property type="entry name" value="ADENYLATE_KINASE"/>
    <property type="match status" value="1"/>
</dbReference>
<dbReference type="EC" id="2.7.4.3" evidence="5 7"/>
<dbReference type="SUPFAM" id="SSF52540">
    <property type="entry name" value="P-loop containing nucleoside triphosphate hydrolases"/>
    <property type="match status" value="1"/>
</dbReference>
<feature type="binding site" evidence="5">
    <location>
        <position position="178"/>
    </location>
    <ligand>
        <name>ATP</name>
        <dbReference type="ChEBI" id="CHEBI:30616"/>
    </ligand>
</feature>
<dbReference type="Proteomes" id="UP001432046">
    <property type="component" value="Chromosome"/>
</dbReference>
<keyword evidence="1 5" id="KW-0808">Transferase</keyword>
<feature type="binding site" evidence="5">
    <location>
        <position position="150"/>
    </location>
    <ligand>
        <name>AMP</name>
        <dbReference type="ChEBI" id="CHEBI:456215"/>
    </ligand>
</feature>
<dbReference type="Gene3D" id="3.40.50.300">
    <property type="entry name" value="P-loop containing nucleotide triphosphate hydrolases"/>
    <property type="match status" value="1"/>
</dbReference>
<dbReference type="GO" id="GO:0004017">
    <property type="term" value="F:AMP kinase activity"/>
    <property type="evidence" value="ECO:0007669"/>
    <property type="project" value="UniProtKB-EC"/>
</dbReference>
<dbReference type="NCBIfam" id="NF001381">
    <property type="entry name" value="PRK00279.1-3"/>
    <property type="match status" value="1"/>
</dbReference>
<organism evidence="8 9">
    <name type="scientific">Bradyrhizobium septentrionale</name>
    <dbReference type="NCBI Taxonomy" id="1404411"/>
    <lineage>
        <taxon>Bacteria</taxon>
        <taxon>Pseudomonadati</taxon>
        <taxon>Pseudomonadota</taxon>
        <taxon>Alphaproteobacteria</taxon>
        <taxon>Hyphomicrobiales</taxon>
        <taxon>Nitrobacteraceae</taxon>
        <taxon>Bradyrhizobium</taxon>
    </lineage>
</organism>
<dbReference type="PRINTS" id="PR00094">
    <property type="entry name" value="ADENYLTKNASE"/>
</dbReference>
<comment type="similarity">
    <text evidence="5 6">Belongs to the adenylate kinase family.</text>
</comment>
<keyword evidence="5 7" id="KW-0067">ATP-binding</keyword>
<evidence type="ECO:0000256" key="3">
    <source>
        <dbReference type="ARBA" id="ARBA00022741"/>
    </source>
</evidence>
<reference evidence="8" key="1">
    <citation type="journal article" date="2021" name="Int. J. Syst. Evol. Microbiol.">
        <title>Bradyrhizobium septentrionale sp. nov. (sv. septentrionale) and Bradyrhizobium quebecense sp. nov. (sv. septentrionale) associated with legumes native to Canada possess rearranged symbiosis genes and numerous insertion sequences.</title>
        <authorList>
            <person name="Bromfield E.S.P."/>
            <person name="Cloutier S."/>
        </authorList>
    </citation>
    <scope>NUCLEOTIDE SEQUENCE</scope>
    <source>
        <strain evidence="8">5S5</strain>
    </source>
</reference>